<dbReference type="GO" id="GO:0016020">
    <property type="term" value="C:membrane"/>
    <property type="evidence" value="ECO:0007669"/>
    <property type="project" value="UniProtKB-SubCell"/>
</dbReference>
<feature type="transmembrane region" description="Helical" evidence="7">
    <location>
        <begin position="289"/>
        <end position="313"/>
    </location>
</feature>
<dbReference type="Gene3D" id="3.40.50.1820">
    <property type="entry name" value="alpha/beta hydrolase"/>
    <property type="match status" value="1"/>
</dbReference>
<reference evidence="8 9" key="1">
    <citation type="journal article" date="2024" name="Nat. Commun.">
        <title>Phylogenomics reveals the evolutionary origins of lichenization in chlorophyte algae.</title>
        <authorList>
            <person name="Puginier C."/>
            <person name="Libourel C."/>
            <person name="Otte J."/>
            <person name="Skaloud P."/>
            <person name="Haon M."/>
            <person name="Grisel S."/>
            <person name="Petersen M."/>
            <person name="Berrin J.G."/>
            <person name="Delaux P.M."/>
            <person name="Dal Grande F."/>
            <person name="Keller J."/>
        </authorList>
    </citation>
    <scope>NUCLEOTIDE SEQUENCE [LARGE SCALE GENOMIC DNA]</scope>
    <source>
        <strain evidence="8 9">SAG 2036</strain>
    </source>
</reference>
<evidence type="ECO:0000256" key="7">
    <source>
        <dbReference type="SAM" id="Phobius"/>
    </source>
</evidence>
<gene>
    <name evidence="8" type="ORF">WJX73_001120</name>
</gene>
<name>A0AAW1NR50_9CHLO</name>
<comment type="similarity">
    <text evidence="2">Belongs to the TMCO4 family.</text>
</comment>
<dbReference type="PANTHER" id="PTHR17920">
    <property type="entry name" value="TRANSMEMBRANE AND COILED-COIL DOMAIN-CONTAINING PROTEIN 4 TMCO4"/>
    <property type="match status" value="1"/>
</dbReference>
<comment type="subcellular location">
    <subcellularLocation>
        <location evidence="1">Membrane</location>
        <topology evidence="1">Multi-pass membrane protein</topology>
    </subcellularLocation>
</comment>
<evidence type="ECO:0000256" key="4">
    <source>
        <dbReference type="ARBA" id="ARBA00022989"/>
    </source>
</evidence>
<dbReference type="SUPFAM" id="SSF53474">
    <property type="entry name" value="alpha/beta-Hydrolases"/>
    <property type="match status" value="1"/>
</dbReference>
<dbReference type="EMBL" id="JALJOQ010000211">
    <property type="protein sequence ID" value="KAK9789219.1"/>
    <property type="molecule type" value="Genomic_DNA"/>
</dbReference>
<organism evidence="8 9">
    <name type="scientific">Symbiochloris irregularis</name>
    <dbReference type="NCBI Taxonomy" id="706552"/>
    <lineage>
        <taxon>Eukaryota</taxon>
        <taxon>Viridiplantae</taxon>
        <taxon>Chlorophyta</taxon>
        <taxon>core chlorophytes</taxon>
        <taxon>Trebouxiophyceae</taxon>
        <taxon>Trebouxiales</taxon>
        <taxon>Trebouxiaceae</taxon>
        <taxon>Symbiochloris</taxon>
    </lineage>
</organism>
<accession>A0AAW1NR50</accession>
<proteinExistence type="inferred from homology"/>
<dbReference type="InterPro" id="IPR007941">
    <property type="entry name" value="DUF726"/>
</dbReference>
<keyword evidence="4 7" id="KW-1133">Transmembrane helix</keyword>
<dbReference type="AlphaFoldDB" id="A0AAW1NR50"/>
<dbReference type="Proteomes" id="UP001465755">
    <property type="component" value="Unassembled WGS sequence"/>
</dbReference>
<evidence type="ECO:0000256" key="6">
    <source>
        <dbReference type="SAM" id="MobiDB-lite"/>
    </source>
</evidence>
<feature type="region of interest" description="Disordered" evidence="6">
    <location>
        <begin position="130"/>
        <end position="162"/>
    </location>
</feature>
<evidence type="ECO:0000256" key="2">
    <source>
        <dbReference type="ARBA" id="ARBA00009824"/>
    </source>
</evidence>
<feature type="transmembrane region" description="Helical" evidence="7">
    <location>
        <begin position="333"/>
        <end position="353"/>
    </location>
</feature>
<keyword evidence="9" id="KW-1185">Reference proteome</keyword>
<sequence>MELDDSRRYAAAALFTMALHSTQTESGVAGQNPFASDAYMAWGHLPDSEMAAFLSSTADDPAADAAWDAFWGFDCVAADGLCERAYEHLCVPKTSWPGLKQLPQVVEESQQKEMVQQFLDLLDQPFFSKQPLPSIPNLPPKPAAAPDPSQIAPLEEDGEWDEEDEDIKADIRRPSSWAMAALTELLAACIADHHMPTLQDMLKDAQDRETGKKSKKKRERRQAAVRWYDARARVSLRRLSVWLVVPWDRVATFECLFAESANQRTRDTPQERTELSAAQKRMKYLKIGAAAVGGGALLAVTGGLAAPALAAVAGTAITVMGGSAAAAGALTGFLGSTVGAATLIGGLGAGGAYGAGGRMAKRVGEVTEFGFLDVPDDAPHATSFAAEPIGQEIEFPELDEDAEDFEQQRPLTAESSIQGSEAGQPGGTEHLESPGGTMSQAEEPGAQLLPIPVSSQPKAAPRLSVVIGVAGWVSCKDDFVGVWQHAGDSDCERFALVWETEELIKLNSSLAQFALALAKQKGAEWLANAVVHGVMAAIALPYTAWRAVGLVSSQWALVLNRAARAGELLAHVLMSGAHGGRPVTLIGYSMGARLIYHCLLELARCRCKGAVEHAVMLGTPVVIVPDRYALARSVVAGRCINAYSENDWVLSLNFRARSGLIKPPAGVCPVPVVGIENVDLSEHIDGHQAWARNMDAVLDVLGFS</sequence>
<evidence type="ECO:0000256" key="1">
    <source>
        <dbReference type="ARBA" id="ARBA00004141"/>
    </source>
</evidence>
<feature type="region of interest" description="Disordered" evidence="6">
    <location>
        <begin position="405"/>
        <end position="442"/>
    </location>
</feature>
<evidence type="ECO:0000313" key="8">
    <source>
        <dbReference type="EMBL" id="KAK9789219.1"/>
    </source>
</evidence>
<dbReference type="Pfam" id="PF05277">
    <property type="entry name" value="DUF726"/>
    <property type="match status" value="2"/>
</dbReference>
<feature type="compositionally biased region" description="Polar residues" evidence="6">
    <location>
        <begin position="409"/>
        <end position="421"/>
    </location>
</feature>
<evidence type="ECO:0000313" key="9">
    <source>
        <dbReference type="Proteomes" id="UP001465755"/>
    </source>
</evidence>
<dbReference type="PANTHER" id="PTHR17920:SF3">
    <property type="entry name" value="TRANSMEMBRANE AND COILED-COIL DOMAIN-CONTAINING PROTEIN 4"/>
    <property type="match status" value="1"/>
</dbReference>
<protein>
    <submittedName>
        <fullName evidence="8">Uncharacterized protein</fullName>
    </submittedName>
</protein>
<dbReference type="InterPro" id="IPR029058">
    <property type="entry name" value="AB_hydrolase_fold"/>
</dbReference>
<keyword evidence="3 7" id="KW-0812">Transmembrane</keyword>
<evidence type="ECO:0000256" key="5">
    <source>
        <dbReference type="ARBA" id="ARBA00023136"/>
    </source>
</evidence>
<keyword evidence="5 7" id="KW-0472">Membrane</keyword>
<feature type="compositionally biased region" description="Pro residues" evidence="6">
    <location>
        <begin position="133"/>
        <end position="145"/>
    </location>
</feature>
<comment type="caution">
    <text evidence="8">The sequence shown here is derived from an EMBL/GenBank/DDBJ whole genome shotgun (WGS) entry which is preliminary data.</text>
</comment>
<evidence type="ECO:0000256" key="3">
    <source>
        <dbReference type="ARBA" id="ARBA00022692"/>
    </source>
</evidence>